<evidence type="ECO:0000313" key="13">
    <source>
        <dbReference type="RefSeq" id="XP_031554153.1"/>
    </source>
</evidence>
<evidence type="ECO:0000256" key="2">
    <source>
        <dbReference type="ARBA" id="ARBA00014678"/>
    </source>
</evidence>
<evidence type="ECO:0000256" key="8">
    <source>
        <dbReference type="ARBA" id="ARBA00023186"/>
    </source>
</evidence>
<keyword evidence="8" id="KW-0143">Chaperone</keyword>
<evidence type="ECO:0000313" key="12">
    <source>
        <dbReference type="Proteomes" id="UP000515163"/>
    </source>
</evidence>
<dbReference type="InterPro" id="IPR013785">
    <property type="entry name" value="Aldolase_TIM"/>
</dbReference>
<dbReference type="NCBIfam" id="TIGR00539">
    <property type="entry name" value="hemN_rel"/>
    <property type="match status" value="1"/>
</dbReference>
<dbReference type="AlphaFoldDB" id="A0A6P8HGS9"/>
<dbReference type="GO" id="GO:0006779">
    <property type="term" value="P:porphyrin-containing compound biosynthetic process"/>
    <property type="evidence" value="ECO:0007669"/>
    <property type="project" value="InterPro"/>
</dbReference>
<evidence type="ECO:0000256" key="1">
    <source>
        <dbReference type="ARBA" id="ARBA00006100"/>
    </source>
</evidence>
<dbReference type="GO" id="GO:0051539">
    <property type="term" value="F:4 iron, 4 sulfur cluster binding"/>
    <property type="evidence" value="ECO:0007669"/>
    <property type="project" value="InterPro"/>
</dbReference>
<reference evidence="13" key="1">
    <citation type="submission" date="2025-08" db="UniProtKB">
        <authorList>
            <consortium name="RefSeq"/>
        </authorList>
    </citation>
    <scope>IDENTIFICATION</scope>
    <source>
        <tissue evidence="13">Tentacle</tissue>
    </source>
</reference>
<dbReference type="PROSITE" id="PS51918">
    <property type="entry name" value="RADICAL_SAM"/>
    <property type="match status" value="1"/>
</dbReference>
<evidence type="ECO:0000256" key="5">
    <source>
        <dbReference type="ARBA" id="ARBA00022723"/>
    </source>
</evidence>
<evidence type="ECO:0000256" key="6">
    <source>
        <dbReference type="ARBA" id="ARBA00023004"/>
    </source>
</evidence>
<dbReference type="SFLD" id="SFLDS00029">
    <property type="entry name" value="Radical_SAM"/>
    <property type="match status" value="1"/>
</dbReference>
<dbReference type="InterPro" id="IPR010723">
    <property type="entry name" value="HemN_C"/>
</dbReference>
<dbReference type="GO" id="GO:0005739">
    <property type="term" value="C:mitochondrion"/>
    <property type="evidence" value="ECO:0007669"/>
    <property type="project" value="TreeGrafter"/>
</dbReference>
<dbReference type="SUPFAM" id="SSF102114">
    <property type="entry name" value="Radical SAM enzymes"/>
    <property type="match status" value="1"/>
</dbReference>
<feature type="domain" description="Radical SAM core" evidence="11">
    <location>
        <begin position="48"/>
        <end position="284"/>
    </location>
</feature>
<keyword evidence="4" id="KW-0949">S-adenosyl-L-methionine</keyword>
<dbReference type="Pfam" id="PF04055">
    <property type="entry name" value="Radical_SAM"/>
    <property type="match status" value="1"/>
</dbReference>
<dbReference type="InterPro" id="IPR007197">
    <property type="entry name" value="rSAM"/>
</dbReference>
<dbReference type="Gene3D" id="3.20.20.70">
    <property type="entry name" value="Aldolase class I"/>
    <property type="match status" value="1"/>
</dbReference>
<keyword evidence="5" id="KW-0479">Metal-binding</keyword>
<sequence length="449" mass="49971">MLRNSQIFGRNVQRALTFFSDQQVFVIRKNSFSFIHGNLTKNLDANKNEEPEKFTVYVHWPFCKQLCTFCNFNKYVRENVNHARMRDCLVTELKTLVKLSGATIVKSVYFGGGTPSLAEPSTISAILDTVSHLCQLDQDAEVSLEANPSSSEISKLRSFKAAGVNRLSLGLQSLSSKDLALLGRDHTAEESLRCLEIAKELFPGRVSIDLLFGRPGQSVNEWEKELQQVLVHSNRHVSLYQLTLEAGTPLYKSVKAGHLSLPGIDTMADLYHKAVQVLEGEGFHRYEVSNFAKHGSESRHNLSYWNGGAYLGVGPGAHGRFPLESNGTKTRFARIQTLEPNSWMAEVEHFGHGTRQSIPQSTSEVLEEILVSGLRTKNGVTNKTWSKFAGKDIGNLRDIFSSCQEAEEFIDAGLLELDDRGVRASSAGLSVIDGIIPHLALHLEHFLIW</sequence>
<protein>
    <recommendedName>
        <fullName evidence="2">Radical S-adenosyl methionine domain-containing protein 1, mitochondrial</fullName>
    </recommendedName>
    <alternativeName>
        <fullName evidence="9">Putative heme chaperone</fullName>
    </alternativeName>
</protein>
<keyword evidence="6" id="KW-0408">Iron</keyword>
<keyword evidence="12" id="KW-1185">Reference proteome</keyword>
<evidence type="ECO:0000256" key="7">
    <source>
        <dbReference type="ARBA" id="ARBA00023014"/>
    </source>
</evidence>
<comment type="similarity">
    <text evidence="1">Belongs to the anaerobic coproporphyrinogen-III oxidase family. HemW subfamily.</text>
</comment>
<dbReference type="KEGG" id="aten:116291166"/>
<gene>
    <name evidence="13" type="primary">LOC116291166</name>
</gene>
<dbReference type="GO" id="GO:0046872">
    <property type="term" value="F:metal ion binding"/>
    <property type="evidence" value="ECO:0007669"/>
    <property type="project" value="UniProtKB-KW"/>
</dbReference>
<name>A0A6P8HGS9_ACTTE</name>
<evidence type="ECO:0000259" key="11">
    <source>
        <dbReference type="PROSITE" id="PS51918"/>
    </source>
</evidence>
<dbReference type="RefSeq" id="XP_031554153.1">
    <property type="nucleotide sequence ID" value="XM_031698293.1"/>
</dbReference>
<dbReference type="OrthoDB" id="431409at2759"/>
<evidence type="ECO:0000256" key="4">
    <source>
        <dbReference type="ARBA" id="ARBA00022691"/>
    </source>
</evidence>
<dbReference type="SMART" id="SM00729">
    <property type="entry name" value="Elp3"/>
    <property type="match status" value="1"/>
</dbReference>
<dbReference type="PANTHER" id="PTHR13932:SF5">
    <property type="entry name" value="RADICAL S-ADENOSYL METHIONINE DOMAIN-CONTAINING PROTEIN 1, MITOCHONDRIAL"/>
    <property type="match status" value="1"/>
</dbReference>
<dbReference type="InterPro" id="IPR034505">
    <property type="entry name" value="Coproporphyrinogen-III_oxidase"/>
</dbReference>
<dbReference type="SFLD" id="SFLDG01065">
    <property type="entry name" value="anaerobic_coproporphyrinogen-I"/>
    <property type="match status" value="1"/>
</dbReference>
<accession>A0A6P8HGS9</accession>
<proteinExistence type="inferred from homology"/>
<dbReference type="GeneID" id="116291166"/>
<evidence type="ECO:0000256" key="3">
    <source>
        <dbReference type="ARBA" id="ARBA00022617"/>
    </source>
</evidence>
<dbReference type="GO" id="GO:0004109">
    <property type="term" value="F:coproporphyrinogen oxidase activity"/>
    <property type="evidence" value="ECO:0007669"/>
    <property type="project" value="InterPro"/>
</dbReference>
<keyword evidence="3" id="KW-0349">Heme</keyword>
<dbReference type="InParanoid" id="A0A6P8HGS9"/>
<dbReference type="InterPro" id="IPR058240">
    <property type="entry name" value="rSAM_sf"/>
</dbReference>
<dbReference type="Pfam" id="PF06969">
    <property type="entry name" value="HemN_C"/>
    <property type="match status" value="1"/>
</dbReference>
<dbReference type="SFLD" id="SFLDF00288">
    <property type="entry name" value="HemN-like__clustered_with_nucl"/>
    <property type="match status" value="1"/>
</dbReference>
<evidence type="ECO:0000256" key="10">
    <source>
        <dbReference type="ARBA" id="ARBA00045130"/>
    </source>
</evidence>
<comment type="function">
    <text evidence="10">May be a heme chaperone, appears to bind heme. Homologous bacterial proteins do not have oxygen-independent coproporphyrinogen-III oxidase activity. Binds 1 [4Fe-4S] cluster. The cluster is coordinated with 3 cysteines and an exchangeable S-adenosyl-L-methionine.</text>
</comment>
<organism evidence="12 13">
    <name type="scientific">Actinia tenebrosa</name>
    <name type="common">Australian red waratah sea anemone</name>
    <dbReference type="NCBI Taxonomy" id="6105"/>
    <lineage>
        <taxon>Eukaryota</taxon>
        <taxon>Metazoa</taxon>
        <taxon>Cnidaria</taxon>
        <taxon>Anthozoa</taxon>
        <taxon>Hexacorallia</taxon>
        <taxon>Actiniaria</taxon>
        <taxon>Actiniidae</taxon>
        <taxon>Actinia</taxon>
    </lineage>
</organism>
<dbReference type="Proteomes" id="UP000515163">
    <property type="component" value="Unplaced"/>
</dbReference>
<evidence type="ECO:0000256" key="9">
    <source>
        <dbReference type="ARBA" id="ARBA00033094"/>
    </source>
</evidence>
<dbReference type="FunCoup" id="A0A6P8HGS9">
    <property type="interactions" value="115"/>
</dbReference>
<dbReference type="SFLD" id="SFLDF00562">
    <property type="entry name" value="HemN-like__clustered_with_heat"/>
    <property type="match status" value="1"/>
</dbReference>
<keyword evidence="7" id="KW-0411">Iron-sulfur</keyword>
<dbReference type="InterPro" id="IPR004559">
    <property type="entry name" value="HemW-like"/>
</dbReference>
<dbReference type="PANTHER" id="PTHR13932">
    <property type="entry name" value="COPROPORPHYRINIGEN III OXIDASE"/>
    <property type="match status" value="1"/>
</dbReference>
<dbReference type="InterPro" id="IPR006638">
    <property type="entry name" value="Elp3/MiaA/NifB-like_rSAM"/>
</dbReference>